<feature type="region of interest" description="Disordered" evidence="1">
    <location>
        <begin position="105"/>
        <end position="131"/>
    </location>
</feature>
<dbReference type="EMBL" id="GG666601">
    <property type="protein sequence ID" value="EEN50652.1"/>
    <property type="molecule type" value="Genomic_DNA"/>
</dbReference>
<organism>
    <name type="scientific">Branchiostoma floridae</name>
    <name type="common">Florida lancelet</name>
    <name type="synonym">Amphioxus</name>
    <dbReference type="NCBI Taxonomy" id="7739"/>
    <lineage>
        <taxon>Eukaryota</taxon>
        <taxon>Metazoa</taxon>
        <taxon>Chordata</taxon>
        <taxon>Cephalochordata</taxon>
        <taxon>Leptocardii</taxon>
        <taxon>Amphioxiformes</taxon>
        <taxon>Branchiostomatidae</taxon>
        <taxon>Branchiostoma</taxon>
    </lineage>
</organism>
<evidence type="ECO:0000313" key="2">
    <source>
        <dbReference type="EMBL" id="EEN50652.1"/>
    </source>
</evidence>
<proteinExistence type="predicted"/>
<name>C3ZA64_BRAFL</name>
<feature type="region of interest" description="Disordered" evidence="1">
    <location>
        <begin position="147"/>
        <end position="166"/>
    </location>
</feature>
<dbReference type="AlphaFoldDB" id="C3ZA64"/>
<dbReference type="InParanoid" id="C3ZA64"/>
<accession>C3ZA64</accession>
<reference evidence="2" key="1">
    <citation type="journal article" date="2008" name="Nature">
        <title>The amphioxus genome and the evolution of the chordate karyotype.</title>
        <authorList>
            <consortium name="US DOE Joint Genome Institute (JGI-PGF)"/>
            <person name="Putnam N.H."/>
            <person name="Butts T."/>
            <person name="Ferrier D.E.K."/>
            <person name="Furlong R.F."/>
            <person name="Hellsten U."/>
            <person name="Kawashima T."/>
            <person name="Robinson-Rechavi M."/>
            <person name="Shoguchi E."/>
            <person name="Terry A."/>
            <person name="Yu J.-K."/>
            <person name="Benito-Gutierrez E.L."/>
            <person name="Dubchak I."/>
            <person name="Garcia-Fernandez J."/>
            <person name="Gibson-Brown J.J."/>
            <person name="Grigoriev I.V."/>
            <person name="Horton A.C."/>
            <person name="de Jong P.J."/>
            <person name="Jurka J."/>
            <person name="Kapitonov V.V."/>
            <person name="Kohara Y."/>
            <person name="Kuroki Y."/>
            <person name="Lindquist E."/>
            <person name="Lucas S."/>
            <person name="Osoegawa K."/>
            <person name="Pennacchio L.A."/>
            <person name="Salamov A.A."/>
            <person name="Satou Y."/>
            <person name="Sauka-Spengler T."/>
            <person name="Schmutz J."/>
            <person name="Shin-I T."/>
            <person name="Toyoda A."/>
            <person name="Bronner-Fraser M."/>
            <person name="Fujiyama A."/>
            <person name="Holland L.Z."/>
            <person name="Holland P.W.H."/>
            <person name="Satoh N."/>
            <person name="Rokhsar D.S."/>
        </authorList>
    </citation>
    <scope>NUCLEOTIDE SEQUENCE [LARGE SCALE GENOMIC DNA]</scope>
    <source>
        <strain evidence="2">S238N-H82</strain>
        <tissue evidence="2">Testes</tissue>
    </source>
</reference>
<gene>
    <name evidence="2" type="ORF">BRAFLDRAFT_77620</name>
</gene>
<protein>
    <submittedName>
        <fullName evidence="2">Uncharacterized protein</fullName>
    </submittedName>
</protein>
<evidence type="ECO:0000256" key="1">
    <source>
        <dbReference type="SAM" id="MobiDB-lite"/>
    </source>
</evidence>
<sequence>MEALIGDAGQGDNRRSTLWNFLERPCVLNFPEGPVKAEGNQENASRLPTRLRPRTRLSHERSVSVARQLNATLREATKAIVAQRADRNVQDGETIKSNVRETRAVPQATGRAGARDQATAPEKKASQVRRKPTIRNDAEFEYQCRPHQNGERTRAKKSHRIECVSRSQARRKGAPWTLGCPPPGTYYDSCLSKTAHIYHDVVAGERVFVNYIPDDPCKWESTDDVELSVCQRGVTPSDYADHSGRIIPRYRRHLDKMYRKVLRQVARELRKYVRGKFRTRTGDKDLTSTEGRIYSPGN</sequence>